<accession>A0A413VKS6</accession>
<evidence type="ECO:0000256" key="1">
    <source>
        <dbReference type="SAM" id="SignalP"/>
    </source>
</evidence>
<dbReference type="EMBL" id="QSGO01000010">
    <property type="protein sequence ID" value="RHB34217.1"/>
    <property type="molecule type" value="Genomic_DNA"/>
</dbReference>
<comment type="caution">
    <text evidence="2">The sequence shown here is derived from an EMBL/GenBank/DDBJ whole genome shotgun (WGS) entry which is preliminary data.</text>
</comment>
<reference evidence="2 3" key="1">
    <citation type="submission" date="2018-08" db="EMBL/GenBank/DDBJ databases">
        <title>A genome reference for cultivated species of the human gut microbiota.</title>
        <authorList>
            <person name="Zou Y."/>
            <person name="Xue W."/>
            <person name="Luo G."/>
        </authorList>
    </citation>
    <scope>NUCLEOTIDE SEQUENCE [LARGE SCALE GENOMIC DNA]</scope>
    <source>
        <strain evidence="2 3">AM40-30BH</strain>
    </source>
</reference>
<proteinExistence type="predicted"/>
<dbReference type="InterPro" id="IPR024339">
    <property type="entry name" value="DUF3836"/>
</dbReference>
<feature type="signal peptide" evidence="1">
    <location>
        <begin position="1"/>
        <end position="24"/>
    </location>
</feature>
<dbReference type="Pfam" id="PF12930">
    <property type="entry name" value="DUF3836"/>
    <property type="match status" value="1"/>
</dbReference>
<evidence type="ECO:0000313" key="3">
    <source>
        <dbReference type="Proteomes" id="UP000284379"/>
    </source>
</evidence>
<keyword evidence="1" id="KW-0732">Signal</keyword>
<feature type="chain" id="PRO_5019241887" evidence="1">
    <location>
        <begin position="25"/>
        <end position="159"/>
    </location>
</feature>
<organism evidence="2 3">
    <name type="scientific">Bacteroides nordii</name>
    <dbReference type="NCBI Taxonomy" id="291645"/>
    <lineage>
        <taxon>Bacteria</taxon>
        <taxon>Pseudomonadati</taxon>
        <taxon>Bacteroidota</taxon>
        <taxon>Bacteroidia</taxon>
        <taxon>Bacteroidales</taxon>
        <taxon>Bacteroidaceae</taxon>
        <taxon>Bacteroides</taxon>
    </lineage>
</organism>
<evidence type="ECO:0000313" key="2">
    <source>
        <dbReference type="EMBL" id="RHB34217.1"/>
    </source>
</evidence>
<gene>
    <name evidence="2" type="ORF">DW888_13540</name>
</gene>
<dbReference type="AlphaFoldDB" id="A0A413VKS6"/>
<protein>
    <submittedName>
        <fullName evidence="2">DUF3836 domain-containing protein</fullName>
    </submittedName>
</protein>
<name>A0A413VKS6_9BACE</name>
<sequence length="159" mass="18537">MNATVILSAVMAMATSVASVSNFAYNSEINNGKVESQTVYEVQNQQYLQPHLKYNYTYDEQNRLIQKEVLKWNKQAQKYDKDRCLTITYGTDETAVEYASWNAKTNAYSNIKEKAVYRENAMGMAENYQSYAWNERQNEWNLVVEHATLNWEEALLTMK</sequence>
<dbReference type="Gene3D" id="2.40.128.720">
    <property type="match status" value="1"/>
</dbReference>
<dbReference type="Proteomes" id="UP000284379">
    <property type="component" value="Unassembled WGS sequence"/>
</dbReference>
<dbReference type="RefSeq" id="WP_122201754.1">
    <property type="nucleotide sequence ID" value="NZ_CABJFV010000010.1"/>
</dbReference>